<feature type="chain" id="PRO_5026734732" evidence="7">
    <location>
        <begin position="20"/>
        <end position="245"/>
    </location>
</feature>
<keyword evidence="9" id="KW-1185">Reference proteome</keyword>
<keyword evidence="6" id="KW-0472">Membrane</keyword>
<keyword evidence="3 6" id="KW-1133">Transmembrane helix</keyword>
<dbReference type="Pfam" id="PF07654">
    <property type="entry name" value="C1-set"/>
    <property type="match status" value="1"/>
</dbReference>
<dbReference type="GO" id="GO:0019882">
    <property type="term" value="P:antigen processing and presentation"/>
    <property type="evidence" value="ECO:0007669"/>
    <property type="project" value="InterPro"/>
</dbReference>
<dbReference type="Proteomes" id="UP000504630">
    <property type="component" value="Chromosome 16"/>
</dbReference>
<dbReference type="InterPro" id="IPR003597">
    <property type="entry name" value="Ig_C1-set"/>
</dbReference>
<reference evidence="10" key="1">
    <citation type="submission" date="2025-08" db="UniProtKB">
        <authorList>
            <consortium name="RefSeq"/>
        </authorList>
    </citation>
    <scope>IDENTIFICATION</scope>
</reference>
<evidence type="ECO:0000256" key="7">
    <source>
        <dbReference type="SAM" id="SignalP"/>
    </source>
</evidence>
<evidence type="ECO:0000256" key="6">
    <source>
        <dbReference type="SAM" id="Phobius"/>
    </source>
</evidence>
<dbReference type="InterPro" id="IPR000353">
    <property type="entry name" value="MHC_II_b_N"/>
</dbReference>
<evidence type="ECO:0000313" key="10">
    <source>
        <dbReference type="RefSeq" id="XP_029306745.1"/>
    </source>
</evidence>
<evidence type="ECO:0000259" key="8">
    <source>
        <dbReference type="PROSITE" id="PS50835"/>
    </source>
</evidence>
<dbReference type="PANTHER" id="PTHR19944:SF99">
    <property type="entry name" value="HLA CLASS II HISTOCOMPATIBILITY ANTIGEN, DRB1 BETA CHAIN"/>
    <property type="match status" value="1"/>
</dbReference>
<sequence length="245" mass="27528">MHIHCFCSLLFLLLTSSRADALFGHGVFRCQFTSTEDIVYLLQLYVNKLLLIEYNSTLGKYAGYTEKAKKIADAINLNSSILRQEKKNEMKCKTQFPLLLESMGSHLEPSVSLRSVDAAGSKHPGMLVCSVYYIYPKPIRVTWLRNGKEVISDVTSTEELSNGNWLYQIHCYLEFTPTPGEKISCMVEHASLKEPKLYDWDPTSESQNNKIAVGTSGLLLGLVFFVAGLISYKKNHFGRVLVATS</sequence>
<dbReference type="InParanoid" id="A0A6J2RBT0"/>
<dbReference type="PROSITE" id="PS50835">
    <property type="entry name" value="IG_LIKE"/>
    <property type="match status" value="1"/>
</dbReference>
<dbReference type="GeneID" id="115020862"/>
<comment type="subcellular location">
    <subcellularLocation>
        <location evidence="1">Membrane</location>
        <topology evidence="1">Single-pass type I membrane protein</topology>
    </subcellularLocation>
</comment>
<evidence type="ECO:0000256" key="4">
    <source>
        <dbReference type="ARBA" id="ARBA00023157"/>
    </source>
</evidence>
<dbReference type="InterPro" id="IPR011162">
    <property type="entry name" value="MHC_I/II-like_Ag-recog"/>
</dbReference>
<dbReference type="OrthoDB" id="9940220at2759"/>
<evidence type="ECO:0000256" key="5">
    <source>
        <dbReference type="ARBA" id="ARBA00023180"/>
    </source>
</evidence>
<dbReference type="SMART" id="SM00921">
    <property type="entry name" value="MHC_II_beta"/>
    <property type="match status" value="1"/>
</dbReference>
<feature type="transmembrane region" description="Helical" evidence="6">
    <location>
        <begin position="211"/>
        <end position="232"/>
    </location>
</feature>
<dbReference type="InterPro" id="IPR036179">
    <property type="entry name" value="Ig-like_dom_sf"/>
</dbReference>
<dbReference type="InterPro" id="IPR013783">
    <property type="entry name" value="Ig-like_fold"/>
</dbReference>
<dbReference type="InterPro" id="IPR014745">
    <property type="entry name" value="MHC_II_a/b_N"/>
</dbReference>
<name>A0A6J2RBT0_COTGO</name>
<dbReference type="GO" id="GO:0006955">
    <property type="term" value="P:immune response"/>
    <property type="evidence" value="ECO:0007669"/>
    <property type="project" value="InterPro"/>
</dbReference>
<gene>
    <name evidence="10" type="primary">LOC115020862</name>
</gene>
<dbReference type="SMART" id="SM00407">
    <property type="entry name" value="IGc1"/>
    <property type="match status" value="1"/>
</dbReference>
<dbReference type="GO" id="GO:0042613">
    <property type="term" value="C:MHC class II protein complex"/>
    <property type="evidence" value="ECO:0007669"/>
    <property type="project" value="InterPro"/>
</dbReference>
<keyword evidence="4" id="KW-1015">Disulfide bond</keyword>
<dbReference type="SUPFAM" id="SSF48726">
    <property type="entry name" value="Immunoglobulin"/>
    <property type="match status" value="1"/>
</dbReference>
<dbReference type="PANTHER" id="PTHR19944">
    <property type="entry name" value="MHC CLASS II-RELATED"/>
    <property type="match status" value="1"/>
</dbReference>
<organism evidence="9 10">
    <name type="scientific">Cottoperca gobio</name>
    <name type="common">Frogmouth</name>
    <name type="synonym">Aphritis gobio</name>
    <dbReference type="NCBI Taxonomy" id="56716"/>
    <lineage>
        <taxon>Eukaryota</taxon>
        <taxon>Metazoa</taxon>
        <taxon>Chordata</taxon>
        <taxon>Craniata</taxon>
        <taxon>Vertebrata</taxon>
        <taxon>Euteleostomi</taxon>
        <taxon>Actinopterygii</taxon>
        <taxon>Neopterygii</taxon>
        <taxon>Teleostei</taxon>
        <taxon>Neoteleostei</taxon>
        <taxon>Acanthomorphata</taxon>
        <taxon>Eupercaria</taxon>
        <taxon>Perciformes</taxon>
        <taxon>Notothenioidei</taxon>
        <taxon>Bovichtidae</taxon>
        <taxon>Cottoperca</taxon>
    </lineage>
</organism>
<evidence type="ECO:0000256" key="1">
    <source>
        <dbReference type="ARBA" id="ARBA00004479"/>
    </source>
</evidence>
<keyword evidence="7" id="KW-0732">Signal</keyword>
<dbReference type="SUPFAM" id="SSF54452">
    <property type="entry name" value="MHC antigen-recognition domain"/>
    <property type="match status" value="1"/>
</dbReference>
<keyword evidence="5" id="KW-0325">Glycoprotein</keyword>
<feature type="signal peptide" evidence="7">
    <location>
        <begin position="1"/>
        <end position="19"/>
    </location>
</feature>
<dbReference type="InterPro" id="IPR007110">
    <property type="entry name" value="Ig-like_dom"/>
</dbReference>
<evidence type="ECO:0000256" key="3">
    <source>
        <dbReference type="ARBA" id="ARBA00022989"/>
    </source>
</evidence>
<dbReference type="RefSeq" id="XP_029306745.1">
    <property type="nucleotide sequence ID" value="XM_029450885.1"/>
</dbReference>
<proteinExistence type="predicted"/>
<dbReference type="KEGG" id="cgob:115020862"/>
<protein>
    <submittedName>
        <fullName evidence="10">DLA class II histocompatibility antigen, DR-1 beta chain-like</fullName>
    </submittedName>
</protein>
<dbReference type="Gene3D" id="3.10.320.10">
    <property type="entry name" value="Class II Histocompatibility Antigen, M Beta Chain, Chain B, domain 1"/>
    <property type="match status" value="1"/>
</dbReference>
<evidence type="ECO:0000256" key="2">
    <source>
        <dbReference type="ARBA" id="ARBA00022692"/>
    </source>
</evidence>
<evidence type="ECO:0000313" key="9">
    <source>
        <dbReference type="Proteomes" id="UP000504630"/>
    </source>
</evidence>
<dbReference type="InterPro" id="IPR050160">
    <property type="entry name" value="MHC/Immunoglobulin"/>
</dbReference>
<keyword evidence="2 6" id="KW-0812">Transmembrane</keyword>
<dbReference type="Gene3D" id="2.60.40.10">
    <property type="entry name" value="Immunoglobulins"/>
    <property type="match status" value="1"/>
</dbReference>
<accession>A0A6J2RBT0</accession>
<feature type="domain" description="Ig-like" evidence="8">
    <location>
        <begin position="109"/>
        <end position="198"/>
    </location>
</feature>
<dbReference type="AlphaFoldDB" id="A0A6J2RBT0"/>